<protein>
    <submittedName>
        <fullName evidence="3">Uncharacterized protein</fullName>
    </submittedName>
</protein>
<feature type="signal peptide" evidence="2">
    <location>
        <begin position="1"/>
        <end position="27"/>
    </location>
</feature>
<keyword evidence="4" id="KW-1185">Reference proteome</keyword>
<evidence type="ECO:0000256" key="1">
    <source>
        <dbReference type="SAM" id="MobiDB-lite"/>
    </source>
</evidence>
<dbReference type="RefSeq" id="WP_191110811.1">
    <property type="nucleotide sequence ID" value="NZ_CP061738.1"/>
</dbReference>
<dbReference type="KEGG" id="wms:ID128_04025"/>
<evidence type="ECO:0000313" key="3">
    <source>
        <dbReference type="EMBL" id="QOD37985.1"/>
    </source>
</evidence>
<evidence type="ECO:0000313" key="4">
    <source>
        <dbReference type="Proteomes" id="UP000516514"/>
    </source>
</evidence>
<evidence type="ECO:0000256" key="2">
    <source>
        <dbReference type="SAM" id="SignalP"/>
    </source>
</evidence>
<feature type="compositionally biased region" description="Basic and acidic residues" evidence="1">
    <location>
        <begin position="87"/>
        <end position="106"/>
    </location>
</feature>
<feature type="chain" id="PRO_5032844163" evidence="2">
    <location>
        <begin position="28"/>
        <end position="212"/>
    </location>
</feature>
<feature type="region of interest" description="Disordered" evidence="1">
    <location>
        <begin position="79"/>
        <end position="106"/>
    </location>
</feature>
<sequence length="212" mass="24307">MRLLCPNYVLLLSLCCFSLFLSFSTRAQTNDALATEFIPIPQRKKEIVEQLNTAVIKQPAQPRRIIEVQEIDKSEEFTPIPKRKKSVDKEPRNIEEPRKIKNETSTDSKKNELVITEIVNSIRDKLTKCWNIPESIAYKENFSIKINLLLSTQGEIVIADVVDSNSYKNNPLFRSIADSAMRAVYKCSPLTGLPAEHYHIWREVTLDFIPNG</sequence>
<dbReference type="Proteomes" id="UP000516514">
    <property type="component" value="Chromosome"/>
</dbReference>
<name>A0A7L7YPJ8_9RICK</name>
<keyword evidence="2" id="KW-0732">Signal</keyword>
<dbReference type="EMBL" id="CP061738">
    <property type="protein sequence ID" value="QOD37985.1"/>
    <property type="molecule type" value="Genomic_DNA"/>
</dbReference>
<proteinExistence type="predicted"/>
<organism evidence="3 4">
    <name type="scientific">Candidatus Wolbachia massiliensis</name>
    <dbReference type="NCBI Taxonomy" id="1845000"/>
    <lineage>
        <taxon>Bacteria</taxon>
        <taxon>Pseudomonadati</taxon>
        <taxon>Pseudomonadota</taxon>
        <taxon>Alphaproteobacteria</taxon>
        <taxon>Rickettsiales</taxon>
        <taxon>Anaplasmataceae</taxon>
        <taxon>Wolbachieae</taxon>
        <taxon>Wolbachia</taxon>
    </lineage>
</organism>
<dbReference type="SUPFAM" id="SSF74653">
    <property type="entry name" value="TolA/TonB C-terminal domain"/>
    <property type="match status" value="1"/>
</dbReference>
<dbReference type="AlphaFoldDB" id="A0A7L7YPJ8"/>
<dbReference type="Gene3D" id="3.30.1150.10">
    <property type="match status" value="1"/>
</dbReference>
<reference evidence="3 4" key="1">
    <citation type="submission" date="2020-09" db="EMBL/GenBank/DDBJ databases">
        <title>An Earliest Endosymbiont, Wolbachia massiliensis sp. nov., Strain PL13 From the Bed Bug (Cimex hemipterius), Type strain of a New supergroup T.</title>
        <authorList>
            <person name="Laidoudi Y."/>
            <person name="Levasseur A."/>
            <person name="Medkour H."/>
            <person name="Maaloum M."/>
            <person name="BenKhedher M."/>
            <person name="Sambou M."/>
            <person name="Bassene H."/>
            <person name="Davoust B."/>
            <person name="Fenollar F."/>
            <person name="Raoult D."/>
            <person name="Mediannikov O."/>
        </authorList>
    </citation>
    <scope>NUCLEOTIDE SEQUENCE [LARGE SCALE GENOMIC DNA]</scope>
    <source>
        <strain evidence="3 4">PL13</strain>
    </source>
</reference>
<accession>A0A7L7YPJ8</accession>
<gene>
    <name evidence="3" type="ORF">ID128_04025</name>
</gene>